<name>A0A2I0LGF4_COLLI</name>
<gene>
    <name evidence="3" type="ORF">A306_00000373</name>
</gene>
<dbReference type="GO" id="GO:0006508">
    <property type="term" value="P:proteolysis"/>
    <property type="evidence" value="ECO:0007669"/>
    <property type="project" value="InterPro"/>
</dbReference>
<dbReference type="PROSITE" id="PS50208">
    <property type="entry name" value="CASPASE_P20"/>
    <property type="match status" value="1"/>
</dbReference>
<dbReference type="GO" id="GO:0004197">
    <property type="term" value="F:cysteine-type endopeptidase activity"/>
    <property type="evidence" value="ECO:0007669"/>
    <property type="project" value="InterPro"/>
</dbReference>
<protein>
    <recommendedName>
        <fullName evidence="2">Caspase family p20 domain-containing protein</fullName>
    </recommendedName>
</protein>
<dbReference type="Gene3D" id="3.40.50.1460">
    <property type="match status" value="1"/>
</dbReference>
<feature type="region of interest" description="Disordered" evidence="1">
    <location>
        <begin position="1"/>
        <end position="23"/>
    </location>
</feature>
<dbReference type="SUPFAM" id="SSF52129">
    <property type="entry name" value="Caspase-like"/>
    <property type="match status" value="1"/>
</dbReference>
<dbReference type="PANTHER" id="PTHR22576">
    <property type="entry name" value="MUCOSA ASSOCIATED LYMPHOID TISSUE LYMPHOMA TRANSLOCATION PROTEIN 1/PARACASPASE"/>
    <property type="match status" value="1"/>
</dbReference>
<evidence type="ECO:0000313" key="4">
    <source>
        <dbReference type="Proteomes" id="UP000053872"/>
    </source>
</evidence>
<sequence length="209" mass="23500">MARPGMAQHGTAQCDTPPQLPTPSPWQVKLVTTAERGSYSCRVFNLFHEVWSREVDVEIGSPESSSPGQLYATDKVALLIGNMRYLHHKQLKAPMVDVHALSALLRQLDFKVVSLLDLCKAEMQMAVNEFLLLLDKGVYGLLYYAGHGYENFGNSFMVPIDAPSSYTSAHCLCVQRVLRSMQQRRTGLNIFLLDMCRKRNLNDDVIPQV</sequence>
<evidence type="ECO:0000259" key="2">
    <source>
        <dbReference type="PROSITE" id="PS50208"/>
    </source>
</evidence>
<feature type="non-terminal residue" evidence="3">
    <location>
        <position position="209"/>
    </location>
</feature>
<dbReference type="AlphaFoldDB" id="A0A2I0LGF4"/>
<dbReference type="STRING" id="8932.A0A2I0LGF4"/>
<evidence type="ECO:0000256" key="1">
    <source>
        <dbReference type="SAM" id="MobiDB-lite"/>
    </source>
</evidence>
<dbReference type="Proteomes" id="UP000053872">
    <property type="component" value="Unassembled WGS sequence"/>
</dbReference>
<organism evidence="3 4">
    <name type="scientific">Columba livia</name>
    <name type="common">Rock dove</name>
    <dbReference type="NCBI Taxonomy" id="8932"/>
    <lineage>
        <taxon>Eukaryota</taxon>
        <taxon>Metazoa</taxon>
        <taxon>Chordata</taxon>
        <taxon>Craniata</taxon>
        <taxon>Vertebrata</taxon>
        <taxon>Euteleostomi</taxon>
        <taxon>Archelosauria</taxon>
        <taxon>Archosauria</taxon>
        <taxon>Dinosauria</taxon>
        <taxon>Saurischia</taxon>
        <taxon>Theropoda</taxon>
        <taxon>Coelurosauria</taxon>
        <taxon>Aves</taxon>
        <taxon>Neognathae</taxon>
        <taxon>Neoaves</taxon>
        <taxon>Columbimorphae</taxon>
        <taxon>Columbiformes</taxon>
        <taxon>Columbidae</taxon>
        <taxon>Columba</taxon>
    </lineage>
</organism>
<dbReference type="InterPro" id="IPR011600">
    <property type="entry name" value="Pept_C14_caspase"/>
</dbReference>
<reference evidence="3 4" key="1">
    <citation type="journal article" date="2013" name="Science">
        <title>Genomic diversity and evolution of the head crest in the rock pigeon.</title>
        <authorList>
            <person name="Shapiro M.D."/>
            <person name="Kronenberg Z."/>
            <person name="Li C."/>
            <person name="Domyan E.T."/>
            <person name="Pan H."/>
            <person name="Campbell M."/>
            <person name="Tan H."/>
            <person name="Huff C.D."/>
            <person name="Hu H."/>
            <person name="Vickrey A.I."/>
            <person name="Nielsen S.C."/>
            <person name="Stringham S.A."/>
            <person name="Hu H."/>
            <person name="Willerslev E."/>
            <person name="Gilbert M.T."/>
            <person name="Yandell M."/>
            <person name="Zhang G."/>
            <person name="Wang J."/>
        </authorList>
    </citation>
    <scope>NUCLEOTIDE SEQUENCE [LARGE SCALE GENOMIC DNA]</scope>
    <source>
        <tissue evidence="3">Blood</tissue>
    </source>
</reference>
<accession>A0A2I0LGF4</accession>
<dbReference type="PANTHER" id="PTHR22576:SF27">
    <property type="entry name" value="PARACASPASE 2"/>
    <property type="match status" value="1"/>
</dbReference>
<evidence type="ECO:0000313" key="3">
    <source>
        <dbReference type="EMBL" id="PKK16524.1"/>
    </source>
</evidence>
<dbReference type="InParanoid" id="A0A2I0LGF4"/>
<dbReference type="InterPro" id="IPR001309">
    <property type="entry name" value="Pept_C14_p20"/>
</dbReference>
<dbReference type="InterPro" id="IPR029030">
    <property type="entry name" value="Caspase-like_dom_sf"/>
</dbReference>
<keyword evidence="4" id="KW-1185">Reference proteome</keyword>
<proteinExistence type="predicted"/>
<feature type="domain" description="Caspase family p20" evidence="2">
    <location>
        <begin position="73"/>
        <end position="200"/>
    </location>
</feature>
<dbReference type="EMBL" id="AKCR02001845">
    <property type="protein sequence ID" value="PKK16524.1"/>
    <property type="molecule type" value="Genomic_DNA"/>
</dbReference>
<comment type="caution">
    <text evidence="3">The sequence shown here is derived from an EMBL/GenBank/DDBJ whole genome shotgun (WGS) entry which is preliminary data.</text>
</comment>
<dbReference type="Pfam" id="PF00656">
    <property type="entry name" value="Peptidase_C14"/>
    <property type="match status" value="1"/>
</dbReference>
<dbReference type="InterPro" id="IPR052039">
    <property type="entry name" value="Caspase-related_regulators"/>
</dbReference>